<accession>A0A8J7U3B7</accession>
<feature type="domain" description="Protein kinase" evidence="9">
    <location>
        <begin position="37"/>
        <end position="309"/>
    </location>
</feature>
<dbReference type="Proteomes" id="UP000664417">
    <property type="component" value="Unassembled WGS sequence"/>
</dbReference>
<dbReference type="Pfam" id="PF13374">
    <property type="entry name" value="TPR_10"/>
    <property type="match status" value="1"/>
</dbReference>
<keyword evidence="11" id="KW-1185">Reference proteome</keyword>
<dbReference type="SUPFAM" id="SSF48452">
    <property type="entry name" value="TPR-like"/>
    <property type="match status" value="2"/>
</dbReference>
<dbReference type="SMART" id="SM00220">
    <property type="entry name" value="S_TKc"/>
    <property type="match status" value="1"/>
</dbReference>
<evidence type="ECO:0000256" key="4">
    <source>
        <dbReference type="ARBA" id="ARBA00022840"/>
    </source>
</evidence>
<dbReference type="Pfam" id="PF13424">
    <property type="entry name" value="TPR_12"/>
    <property type="match status" value="1"/>
</dbReference>
<dbReference type="RefSeq" id="WP_207856340.1">
    <property type="nucleotide sequence ID" value="NZ_JAFREP010000001.1"/>
</dbReference>
<evidence type="ECO:0000313" key="10">
    <source>
        <dbReference type="EMBL" id="MBO1317106.1"/>
    </source>
</evidence>
<evidence type="ECO:0000256" key="6">
    <source>
        <dbReference type="PROSITE-ProRule" id="PRU10141"/>
    </source>
</evidence>
<keyword evidence="8" id="KW-0472">Membrane</keyword>
<dbReference type="Gene3D" id="1.25.40.10">
    <property type="entry name" value="Tetratricopeptide repeat domain"/>
    <property type="match status" value="2"/>
</dbReference>
<dbReference type="EMBL" id="JAFREP010000001">
    <property type="protein sequence ID" value="MBO1317106.1"/>
    <property type="molecule type" value="Genomic_DNA"/>
</dbReference>
<evidence type="ECO:0000256" key="2">
    <source>
        <dbReference type="ARBA" id="ARBA00022741"/>
    </source>
</evidence>
<feature type="region of interest" description="Disordered" evidence="7">
    <location>
        <begin position="1"/>
        <end position="26"/>
    </location>
</feature>
<evidence type="ECO:0000256" key="1">
    <source>
        <dbReference type="ARBA" id="ARBA00022679"/>
    </source>
</evidence>
<keyword evidence="5" id="KW-0802">TPR repeat</keyword>
<dbReference type="Gene3D" id="3.30.200.20">
    <property type="entry name" value="Phosphorylase Kinase, domain 1"/>
    <property type="match status" value="1"/>
</dbReference>
<dbReference type="PROSITE" id="PS00108">
    <property type="entry name" value="PROTEIN_KINASE_ST"/>
    <property type="match status" value="1"/>
</dbReference>
<dbReference type="Gene3D" id="1.10.510.10">
    <property type="entry name" value="Transferase(Phosphotransferase) domain 1"/>
    <property type="match status" value="1"/>
</dbReference>
<evidence type="ECO:0000256" key="5">
    <source>
        <dbReference type="PROSITE-ProRule" id="PRU00339"/>
    </source>
</evidence>
<reference evidence="10" key="1">
    <citation type="submission" date="2021-03" db="EMBL/GenBank/DDBJ databases">
        <authorList>
            <person name="Wang G."/>
        </authorList>
    </citation>
    <scope>NUCLEOTIDE SEQUENCE</scope>
    <source>
        <strain evidence="10">KCTC 12899</strain>
    </source>
</reference>
<feature type="transmembrane region" description="Helical" evidence="8">
    <location>
        <begin position="336"/>
        <end position="355"/>
    </location>
</feature>
<dbReference type="PROSITE" id="PS50011">
    <property type="entry name" value="PROTEIN_KINASE_DOM"/>
    <property type="match status" value="1"/>
</dbReference>
<evidence type="ECO:0000259" key="9">
    <source>
        <dbReference type="PROSITE" id="PS50011"/>
    </source>
</evidence>
<dbReference type="PANTHER" id="PTHR43289">
    <property type="entry name" value="MITOGEN-ACTIVATED PROTEIN KINASE KINASE KINASE 20-RELATED"/>
    <property type="match status" value="1"/>
</dbReference>
<keyword evidence="1" id="KW-0808">Transferase</keyword>
<keyword evidence="10" id="KW-0723">Serine/threonine-protein kinase</keyword>
<dbReference type="InterPro" id="IPR019734">
    <property type="entry name" value="TPR_rpt"/>
</dbReference>
<evidence type="ECO:0000256" key="7">
    <source>
        <dbReference type="SAM" id="MobiDB-lite"/>
    </source>
</evidence>
<dbReference type="PROSITE" id="PS00107">
    <property type="entry name" value="PROTEIN_KINASE_ATP"/>
    <property type="match status" value="1"/>
</dbReference>
<dbReference type="GO" id="GO:0004674">
    <property type="term" value="F:protein serine/threonine kinase activity"/>
    <property type="evidence" value="ECO:0007669"/>
    <property type="project" value="UniProtKB-KW"/>
</dbReference>
<gene>
    <name evidence="10" type="ORF">J3U88_01455</name>
</gene>
<evidence type="ECO:0000313" key="11">
    <source>
        <dbReference type="Proteomes" id="UP000664417"/>
    </source>
</evidence>
<organism evidence="10 11">
    <name type="scientific">Acanthopleuribacter pedis</name>
    <dbReference type="NCBI Taxonomy" id="442870"/>
    <lineage>
        <taxon>Bacteria</taxon>
        <taxon>Pseudomonadati</taxon>
        <taxon>Acidobacteriota</taxon>
        <taxon>Holophagae</taxon>
        <taxon>Acanthopleuribacterales</taxon>
        <taxon>Acanthopleuribacteraceae</taxon>
        <taxon>Acanthopleuribacter</taxon>
    </lineage>
</organism>
<evidence type="ECO:0000256" key="8">
    <source>
        <dbReference type="SAM" id="Phobius"/>
    </source>
</evidence>
<protein>
    <submittedName>
        <fullName evidence="10">Serine/threonine protein kinase</fullName>
    </submittedName>
</protein>
<comment type="caution">
    <text evidence="10">The sequence shown here is derived from an EMBL/GenBank/DDBJ whole genome shotgun (WGS) entry which is preliminary data.</text>
</comment>
<dbReference type="PROSITE" id="PS50005">
    <property type="entry name" value="TPR"/>
    <property type="match status" value="1"/>
</dbReference>
<keyword evidence="2 6" id="KW-0547">Nucleotide-binding</keyword>
<evidence type="ECO:0000256" key="3">
    <source>
        <dbReference type="ARBA" id="ARBA00022777"/>
    </source>
</evidence>
<dbReference type="InterPro" id="IPR000719">
    <property type="entry name" value="Prot_kinase_dom"/>
</dbReference>
<dbReference type="InterPro" id="IPR011009">
    <property type="entry name" value="Kinase-like_dom_sf"/>
</dbReference>
<dbReference type="InterPro" id="IPR011990">
    <property type="entry name" value="TPR-like_helical_dom_sf"/>
</dbReference>
<keyword evidence="8" id="KW-1133">Transmembrane helix</keyword>
<name>A0A8J7U3B7_9BACT</name>
<dbReference type="InterPro" id="IPR008271">
    <property type="entry name" value="Ser/Thr_kinase_AS"/>
</dbReference>
<dbReference type="CDD" id="cd14014">
    <property type="entry name" value="STKc_PknB_like"/>
    <property type="match status" value="1"/>
</dbReference>
<sequence>MSIEDFRNTKTHRSGGPPPRPQSEAGEFDSVVLGIPYQIEAKIGRGGMGTVYRARQEVPNRLVALKLISGGRLDQEFQLRFKSEYEVLALMNHPNVAAVYDVGLTNSGESYFTMEYVPDSCNILEYCQGGNLSISERMNLFLQVCRGVMHAHQHAVIHRDLKPANILVHGGDPLVKIIDFGIAKQLESNELMHYQTRQGDLVGTPAYMSPEQLAGGKVLVDTRSDIYALGLILYQLATDLPPFDRKSMANMTYDACLRHFREVGPEPARERNATVSADLDAVIGKALAKDVEKRYATVEAFAADVQNILENRPVSARPRGFFYLAGKFLRRNRFRFVFSAACGAMLLAAFGLQWLHRQHQFARESAESLNDLMEAVQWTPNPNFISQGKELAALRQLEKDLNWPGREDRLKAKTHNTLGEVYFQLDQADFAIVHFKKALESDVGALDEHKTPVRIDYHLNLSRAYRAKGEVERAIAQARAAKKLIDNPAVTVQEAVVNVHLAAALSQSEEGAFEAENLLIRAIDVLRAVEGETHDDFLLGVGCLADLYQRQRKYSRAEVYYRIVLEKRPLVEGLSSPPLLSAQNNLAFCLRRQGRFDEAEALLRQSLAIRKDAFPERHPSVVRGMDSLGRLLLVTGEFEEAAALYRQIVAHLRAKGDCSGGLKMVNHLARALWAMQDYEGALAVLKDMLARCEGAANPDQRSLRTANILGQYQLECGMPRQALVTAFPFIAADDVQAPKKRLHVSRYIEARAFYEIGASDIALDLFYRLAAELTGDPMAEDELALRVHAYISLAQFAEGDRSGLPILQAYLAKIDAAENPKLVREIVQLLDNPPEPKF</sequence>
<keyword evidence="3 10" id="KW-0418">Kinase</keyword>
<dbReference type="InterPro" id="IPR017441">
    <property type="entry name" value="Protein_kinase_ATP_BS"/>
</dbReference>
<dbReference type="AlphaFoldDB" id="A0A8J7U3B7"/>
<dbReference type="PANTHER" id="PTHR43289:SF6">
    <property type="entry name" value="SERINE_THREONINE-PROTEIN KINASE NEKL-3"/>
    <property type="match status" value="1"/>
</dbReference>
<dbReference type="GO" id="GO:0005524">
    <property type="term" value="F:ATP binding"/>
    <property type="evidence" value="ECO:0007669"/>
    <property type="project" value="UniProtKB-UniRule"/>
</dbReference>
<feature type="binding site" evidence="6">
    <location>
        <position position="66"/>
    </location>
    <ligand>
        <name>ATP</name>
        <dbReference type="ChEBI" id="CHEBI:30616"/>
    </ligand>
</feature>
<dbReference type="Pfam" id="PF00069">
    <property type="entry name" value="Pkinase"/>
    <property type="match status" value="1"/>
</dbReference>
<proteinExistence type="predicted"/>
<keyword evidence="4 6" id="KW-0067">ATP-binding</keyword>
<feature type="repeat" description="TPR" evidence="5">
    <location>
        <begin position="412"/>
        <end position="445"/>
    </location>
</feature>
<dbReference type="SUPFAM" id="SSF56112">
    <property type="entry name" value="Protein kinase-like (PK-like)"/>
    <property type="match status" value="1"/>
</dbReference>
<dbReference type="SMART" id="SM00028">
    <property type="entry name" value="TPR"/>
    <property type="match status" value="5"/>
</dbReference>
<keyword evidence="8" id="KW-0812">Transmembrane</keyword>